<evidence type="ECO:0000313" key="2">
    <source>
        <dbReference type="EMBL" id="MBK9984948.1"/>
    </source>
</evidence>
<name>A0A9D7SXA3_9BACT</name>
<dbReference type="Proteomes" id="UP000808337">
    <property type="component" value="Unassembled WGS sequence"/>
</dbReference>
<protein>
    <submittedName>
        <fullName evidence="2">Zinc metallopeptidase</fullName>
    </submittedName>
</protein>
<dbReference type="EMBL" id="JADKGY010000032">
    <property type="protein sequence ID" value="MBK9984948.1"/>
    <property type="molecule type" value="Genomic_DNA"/>
</dbReference>
<keyword evidence="1" id="KW-0472">Membrane</keyword>
<evidence type="ECO:0000256" key="1">
    <source>
        <dbReference type="SAM" id="Phobius"/>
    </source>
</evidence>
<dbReference type="AlphaFoldDB" id="A0A9D7SXA3"/>
<reference evidence="2 3" key="1">
    <citation type="submission" date="2020-10" db="EMBL/GenBank/DDBJ databases">
        <title>Connecting structure to function with the recovery of over 1000 high-quality activated sludge metagenome-assembled genomes encoding full-length rRNA genes using long-read sequencing.</title>
        <authorList>
            <person name="Singleton C.M."/>
            <person name="Petriglieri F."/>
            <person name="Kristensen J.M."/>
            <person name="Kirkegaard R.H."/>
            <person name="Michaelsen T.Y."/>
            <person name="Andersen M.H."/>
            <person name="Karst S.M."/>
            <person name="Dueholm M.S."/>
            <person name="Nielsen P.H."/>
            <person name="Albertsen M."/>
        </authorList>
    </citation>
    <scope>NUCLEOTIDE SEQUENCE [LARGE SCALE GENOMIC DNA]</scope>
    <source>
        <strain evidence="2">Ribe_18-Q3-R11-54_MAXAC.273</strain>
    </source>
</reference>
<evidence type="ECO:0000313" key="3">
    <source>
        <dbReference type="Proteomes" id="UP000808337"/>
    </source>
</evidence>
<dbReference type="PANTHER" id="PTHR36434:SF1">
    <property type="entry name" value="MEMBRANE PROTEASE YUGP-RELATED"/>
    <property type="match status" value="1"/>
</dbReference>
<comment type="caution">
    <text evidence="2">The sequence shown here is derived from an EMBL/GenBank/DDBJ whole genome shotgun (WGS) entry which is preliminary data.</text>
</comment>
<accession>A0A9D7SXA3</accession>
<dbReference type="Pfam" id="PF04298">
    <property type="entry name" value="Zn_peptidase_2"/>
    <property type="match status" value="1"/>
</dbReference>
<keyword evidence="1" id="KW-1133">Transmembrane helix</keyword>
<proteinExistence type="predicted"/>
<dbReference type="PANTHER" id="PTHR36434">
    <property type="entry name" value="MEMBRANE PROTEASE YUGP-RELATED"/>
    <property type="match status" value="1"/>
</dbReference>
<sequence length="226" mass="24841">MNISYLLLVGAIALVGFLVQNQMKSKFRKYGLIPLQNGMTGREVAATMLDHYGIHDVNIVQGEGFLSDHYNPSTKTVNLSPDVYNGRSIAAASVAAHECGHVVQHNTGYSMLALRNAIVPVVKISAVVQQWGFLAAMMFMGSFPQLLLIVILAMVVTTLFSLITLPVEFDASRRALVWLDDTGMTRGTEYDYAKDSLKWAALTYLVAALASVAMLVYFILSYLGRR</sequence>
<keyword evidence="1" id="KW-0812">Transmembrane</keyword>
<organism evidence="2 3">
    <name type="scientific">Candidatus Opimibacter skivensis</name>
    <dbReference type="NCBI Taxonomy" id="2982028"/>
    <lineage>
        <taxon>Bacteria</taxon>
        <taxon>Pseudomonadati</taxon>
        <taxon>Bacteroidota</taxon>
        <taxon>Saprospiria</taxon>
        <taxon>Saprospirales</taxon>
        <taxon>Saprospiraceae</taxon>
        <taxon>Candidatus Opimibacter</taxon>
    </lineage>
</organism>
<gene>
    <name evidence="2" type="ORF">IPP15_21725</name>
</gene>
<dbReference type="InterPro" id="IPR007395">
    <property type="entry name" value="Zn_peptidase_2"/>
</dbReference>
<feature type="transmembrane region" description="Helical" evidence="1">
    <location>
        <begin position="199"/>
        <end position="220"/>
    </location>
</feature>
<feature type="transmembrane region" description="Helical" evidence="1">
    <location>
        <begin position="146"/>
        <end position="167"/>
    </location>
</feature>